<protein>
    <submittedName>
        <fullName evidence="13">Methyl-accepting chemotaxis protein</fullName>
    </submittedName>
</protein>
<keyword evidence="3" id="KW-0145">Chemotaxis</keyword>
<dbReference type="CDD" id="cd11386">
    <property type="entry name" value="MCP_signal"/>
    <property type="match status" value="1"/>
</dbReference>
<dbReference type="Gene3D" id="1.10.287.950">
    <property type="entry name" value="Methyl-accepting chemotaxis protein"/>
    <property type="match status" value="1"/>
</dbReference>
<organism evidence="13 14">
    <name type="scientific">Aciduricibacillus chroicocephali</name>
    <dbReference type="NCBI Taxonomy" id="3054939"/>
    <lineage>
        <taxon>Bacteria</taxon>
        <taxon>Bacillati</taxon>
        <taxon>Bacillota</taxon>
        <taxon>Bacilli</taxon>
        <taxon>Bacillales</taxon>
        <taxon>Bacillaceae</taxon>
        <taxon>Aciduricibacillus</taxon>
    </lineage>
</organism>
<dbReference type="PANTHER" id="PTHR32089">
    <property type="entry name" value="METHYL-ACCEPTING CHEMOTAXIS PROTEIN MCPB"/>
    <property type="match status" value="1"/>
</dbReference>
<evidence type="ECO:0000313" key="14">
    <source>
        <dbReference type="Proteomes" id="UP001180087"/>
    </source>
</evidence>
<evidence type="ECO:0000313" key="13">
    <source>
        <dbReference type="EMBL" id="WLV24088.1"/>
    </source>
</evidence>
<evidence type="ECO:0000259" key="11">
    <source>
        <dbReference type="PROSITE" id="PS50111"/>
    </source>
</evidence>
<feature type="domain" description="HAMP" evidence="12">
    <location>
        <begin position="298"/>
        <end position="350"/>
    </location>
</feature>
<evidence type="ECO:0000256" key="10">
    <source>
        <dbReference type="SAM" id="Phobius"/>
    </source>
</evidence>
<dbReference type="CDD" id="cd18773">
    <property type="entry name" value="PDC1_HK_sensor"/>
    <property type="match status" value="1"/>
</dbReference>
<keyword evidence="14" id="KW-1185">Reference proteome</keyword>
<evidence type="ECO:0000256" key="2">
    <source>
        <dbReference type="ARBA" id="ARBA00022475"/>
    </source>
</evidence>
<dbReference type="Pfam" id="PF00672">
    <property type="entry name" value="HAMP"/>
    <property type="match status" value="1"/>
</dbReference>
<evidence type="ECO:0000256" key="1">
    <source>
        <dbReference type="ARBA" id="ARBA00004651"/>
    </source>
</evidence>
<dbReference type="Pfam" id="PF00015">
    <property type="entry name" value="MCPsignal"/>
    <property type="match status" value="1"/>
</dbReference>
<evidence type="ECO:0000259" key="12">
    <source>
        <dbReference type="PROSITE" id="PS50885"/>
    </source>
</evidence>
<evidence type="ECO:0000256" key="6">
    <source>
        <dbReference type="ARBA" id="ARBA00023136"/>
    </source>
</evidence>
<dbReference type="InterPro" id="IPR004089">
    <property type="entry name" value="MCPsignal_dom"/>
</dbReference>
<keyword evidence="4 10" id="KW-0812">Transmembrane</keyword>
<dbReference type="PROSITE" id="PS50111">
    <property type="entry name" value="CHEMOTAXIS_TRANSDUC_2"/>
    <property type="match status" value="1"/>
</dbReference>
<dbReference type="SMART" id="SM00283">
    <property type="entry name" value="MA"/>
    <property type="match status" value="1"/>
</dbReference>
<gene>
    <name evidence="13" type="ORF">QR721_10630</name>
</gene>
<comment type="subcellular location">
    <subcellularLocation>
        <location evidence="1">Cell membrane</location>
        <topology evidence="1">Multi-pass membrane protein</topology>
    </subcellularLocation>
</comment>
<comment type="similarity">
    <text evidence="8">Belongs to the methyl-accepting chemotaxis (MCP) protein family.</text>
</comment>
<reference evidence="13" key="1">
    <citation type="submission" date="2023-06" db="EMBL/GenBank/DDBJ databases">
        <title>A Treasure from Seagulls: Isolation and Description of Aciduricobacillus qingdaonensis gen. nov., sp. nov., a Rare Obligately Uric Acid-utilizing Member in the Family Bacillaceae.</title>
        <authorList>
            <person name="Liu W."/>
            <person name="Wang B."/>
        </authorList>
    </citation>
    <scope>NUCLEOTIDE SEQUENCE</scope>
    <source>
        <strain evidence="13">44XB</strain>
    </source>
</reference>
<dbReference type="InterPro" id="IPR033479">
    <property type="entry name" value="dCache_1"/>
</dbReference>
<dbReference type="PROSITE" id="PS50885">
    <property type="entry name" value="HAMP"/>
    <property type="match status" value="1"/>
</dbReference>
<dbReference type="CDD" id="cd06225">
    <property type="entry name" value="HAMP"/>
    <property type="match status" value="1"/>
</dbReference>
<evidence type="ECO:0000256" key="5">
    <source>
        <dbReference type="ARBA" id="ARBA00022989"/>
    </source>
</evidence>
<dbReference type="PANTHER" id="PTHR32089:SF112">
    <property type="entry name" value="LYSOZYME-LIKE PROTEIN-RELATED"/>
    <property type="match status" value="1"/>
</dbReference>
<dbReference type="Gene3D" id="6.10.340.10">
    <property type="match status" value="1"/>
</dbReference>
<dbReference type="SMART" id="SM00304">
    <property type="entry name" value="HAMP"/>
    <property type="match status" value="1"/>
</dbReference>
<evidence type="ECO:0000256" key="3">
    <source>
        <dbReference type="ARBA" id="ARBA00022500"/>
    </source>
</evidence>
<evidence type="ECO:0000256" key="7">
    <source>
        <dbReference type="ARBA" id="ARBA00023224"/>
    </source>
</evidence>
<dbReference type="Proteomes" id="UP001180087">
    <property type="component" value="Chromosome"/>
</dbReference>
<keyword evidence="5 10" id="KW-1133">Transmembrane helix</keyword>
<dbReference type="EMBL" id="CP129113">
    <property type="protein sequence ID" value="WLV24088.1"/>
    <property type="molecule type" value="Genomic_DNA"/>
</dbReference>
<dbReference type="InterPro" id="IPR003660">
    <property type="entry name" value="HAMP_dom"/>
</dbReference>
<accession>A0ABY9KTE5</accession>
<dbReference type="Pfam" id="PF02743">
    <property type="entry name" value="dCache_1"/>
    <property type="match status" value="1"/>
</dbReference>
<dbReference type="RefSeq" id="WP_348026763.1">
    <property type="nucleotide sequence ID" value="NZ_CP129113.1"/>
</dbReference>
<keyword evidence="2" id="KW-1003">Cell membrane</keyword>
<feature type="transmembrane region" description="Helical" evidence="10">
    <location>
        <begin position="276"/>
        <end position="301"/>
    </location>
</feature>
<proteinExistence type="inferred from homology"/>
<dbReference type="Gene3D" id="3.30.450.20">
    <property type="entry name" value="PAS domain"/>
    <property type="match status" value="1"/>
</dbReference>
<evidence type="ECO:0000256" key="8">
    <source>
        <dbReference type="ARBA" id="ARBA00029447"/>
    </source>
</evidence>
<keyword evidence="6 10" id="KW-0472">Membrane</keyword>
<feature type="domain" description="Methyl-accepting transducer" evidence="11">
    <location>
        <begin position="369"/>
        <end position="605"/>
    </location>
</feature>
<keyword evidence="7 9" id="KW-0807">Transducer</keyword>
<name>A0ABY9KTE5_9BACI</name>
<dbReference type="SUPFAM" id="SSF58104">
    <property type="entry name" value="Methyl-accepting chemotaxis protein (MCP) signaling domain"/>
    <property type="match status" value="1"/>
</dbReference>
<evidence type="ECO:0000256" key="9">
    <source>
        <dbReference type="PROSITE-ProRule" id="PRU00284"/>
    </source>
</evidence>
<sequence length="657" mass="70254">MLKRFNSSIKAKITALLLAISLGPLIVATIIISSQSNAAIHKEVEGMQTNKARDNAQYINSWLEQKITAMENVIGAHPEFAKGNKKDIMPVLKTIAEADNDVKWYSFLNEKGTALSTLGKTAEVSDQEHFKTVSQNKETFISDVFPDVNSGNNILIIDVPIIDQNGSFAGAVQAILDPAQILTLVDSIKIGESGYGYLVSSEGNVLVHRNESKVGKPVASGAAFTEYKRDILSKPNGFMTNDNDTIAFQQVALPGWHLVTVAPKNEVFANVDRMRFVSILIIAGFVVLVAVVSYVLARFVIRQLSGIIGIMQKVANGDLRERLDTSGTDEISQVKKNINQMLDAFSSLVSKITSTTRHVAASSGELAQISHDSSQASTAISQSVDSVADSSEAQYQASEQAAAATDEMALGIMNIAESAIQVSSSAQLVSGQVEQGNSDVKQAIGQITVASGTVKESAAIVQSLKEKSQEVHQIITLISEIADQTNLLALNASIEAARAGEHGQGFTVVANEVKKLAVQTGDATVDIRNIIDEIIQSTGTASESMNDGLEEVQNSMGQIEKLGGIFDSIRNAFNDVNSQIESVSSRAEQISAGTEEVSAATQDVTTVFKTVLDELNEVAASAKHQSEMDASIAAASETLTRMANELEELTQAFKITE</sequence>
<evidence type="ECO:0000256" key="4">
    <source>
        <dbReference type="ARBA" id="ARBA00022692"/>
    </source>
</evidence>
<dbReference type="CDD" id="cd12912">
    <property type="entry name" value="PDC2_MCP_like"/>
    <property type="match status" value="1"/>
</dbReference>